<evidence type="ECO:0000256" key="4">
    <source>
        <dbReference type="SAM" id="Phobius"/>
    </source>
</evidence>
<reference evidence="6 7" key="1">
    <citation type="journal article" date="2015" name="Genome Announc.">
        <title>Draft Genome Sequence of Filamentous Marine Cyanobacterium Lyngbya confervoides Strain BDU141951.</title>
        <authorList>
            <person name="Chandrababunaidu M.M."/>
            <person name="Sen D."/>
            <person name="Tripathy S."/>
        </authorList>
    </citation>
    <scope>NUCLEOTIDE SEQUENCE [LARGE SCALE GENOMIC DNA]</scope>
    <source>
        <strain evidence="6 7">BDU141951</strain>
    </source>
</reference>
<dbReference type="GO" id="GO:0016491">
    <property type="term" value="F:oxidoreductase activity"/>
    <property type="evidence" value="ECO:0007669"/>
    <property type="project" value="UniProtKB-KW"/>
</dbReference>
<dbReference type="Proteomes" id="UP000031561">
    <property type="component" value="Unassembled WGS sequence"/>
</dbReference>
<comment type="similarity">
    <text evidence="2">Belongs to the fatty acid desaturase type 2 family.</text>
</comment>
<dbReference type="InterPro" id="IPR012171">
    <property type="entry name" value="Fatty_acid_desaturase"/>
</dbReference>
<keyword evidence="7" id="KW-1185">Reference proteome</keyword>
<keyword evidence="3" id="KW-0408">Iron</keyword>
<protein>
    <submittedName>
        <fullName evidence="6">Fatty acid desaturase</fullName>
        <ecNumber evidence="6">1.14.19.-</ecNumber>
    </submittedName>
</protein>
<evidence type="ECO:0000256" key="2">
    <source>
        <dbReference type="ARBA" id="ARBA00008749"/>
    </source>
</evidence>
<evidence type="ECO:0000313" key="6">
    <source>
        <dbReference type="EMBL" id="MCM1983559.1"/>
    </source>
</evidence>
<dbReference type="Pfam" id="PF00487">
    <property type="entry name" value="FA_desaturase"/>
    <property type="match status" value="1"/>
</dbReference>
<proteinExistence type="inferred from homology"/>
<dbReference type="AlphaFoldDB" id="A0ABD4T4F7"/>
<organism evidence="6 7">
    <name type="scientific">Lyngbya confervoides BDU141951</name>
    <dbReference type="NCBI Taxonomy" id="1574623"/>
    <lineage>
        <taxon>Bacteria</taxon>
        <taxon>Bacillati</taxon>
        <taxon>Cyanobacteriota</taxon>
        <taxon>Cyanophyceae</taxon>
        <taxon>Oscillatoriophycideae</taxon>
        <taxon>Oscillatoriales</taxon>
        <taxon>Microcoleaceae</taxon>
        <taxon>Lyngbya</taxon>
    </lineage>
</organism>
<dbReference type="PANTHER" id="PTHR32100">
    <property type="entry name" value="OMEGA-6 FATTY ACID DESATURASE, CHLOROPLASTIC"/>
    <property type="match status" value="1"/>
</dbReference>
<dbReference type="InterPro" id="IPR005804">
    <property type="entry name" value="FA_desaturase_dom"/>
</dbReference>
<keyword evidence="6" id="KW-0560">Oxidoreductase</keyword>
<evidence type="ECO:0000256" key="3">
    <source>
        <dbReference type="ARBA" id="ARBA00023004"/>
    </source>
</evidence>
<comment type="cofactor">
    <cofactor evidence="1">
        <name>Fe(2+)</name>
        <dbReference type="ChEBI" id="CHEBI:29033"/>
    </cofactor>
</comment>
<name>A0ABD4T4F7_9CYAN</name>
<sequence length="353" mass="40882">MIAIPEKRSPLIQPPAESAVNLQLKDVIRLLPKDCFEKNQRKAWTSVAISVIAAGLGYGAIALLPWYLLPLAWVFTGTALTGWFVVGHDCGHRSFAKSRWVNNWVGHIAFAPLIYPFHSWRLLHDHHHLHTNKMHVDNAWHPWTEDLYGQAGPLMQTVYELFRGPLWWMASIIHWAQLHFNPANVSERHRGEVKVSIAVVLLFALIAFPTLVITTGIWGFVKFWLMPWLVYHFWMSTFTLVHHTASDVQFRESADWDAVEAQLEGTIHCDYPRWVEFLCHDINVHVPHHISTGIPSYNLRHAHASLKKTWGDRIKERRFSWTLLKEIIQTCHVYHPETAYRSCAEVRQGLKPQ</sequence>
<dbReference type="CDD" id="cd03507">
    <property type="entry name" value="Delta12-FADS-like"/>
    <property type="match status" value="1"/>
</dbReference>
<evidence type="ECO:0000256" key="1">
    <source>
        <dbReference type="ARBA" id="ARBA00001954"/>
    </source>
</evidence>
<gene>
    <name evidence="6" type="ORF">QQ91_0012095</name>
</gene>
<evidence type="ECO:0000259" key="5">
    <source>
        <dbReference type="Pfam" id="PF00487"/>
    </source>
</evidence>
<feature type="transmembrane region" description="Helical" evidence="4">
    <location>
        <begin position="43"/>
        <end position="61"/>
    </location>
</feature>
<accession>A0ABD4T4F7</accession>
<dbReference type="EC" id="1.14.19.-" evidence="6"/>
<feature type="domain" description="Fatty acid desaturase" evidence="5">
    <location>
        <begin position="66"/>
        <end position="313"/>
    </location>
</feature>
<dbReference type="RefSeq" id="WP_166282383.1">
    <property type="nucleotide sequence ID" value="NZ_JTHE03000064.1"/>
</dbReference>
<keyword evidence="4" id="KW-0812">Transmembrane</keyword>
<keyword evidence="4" id="KW-0472">Membrane</keyword>
<feature type="transmembrane region" description="Helical" evidence="4">
    <location>
        <begin position="195"/>
        <end position="218"/>
    </location>
</feature>
<keyword evidence="4" id="KW-1133">Transmembrane helix</keyword>
<dbReference type="EMBL" id="JTHE03000064">
    <property type="protein sequence ID" value="MCM1983559.1"/>
    <property type="molecule type" value="Genomic_DNA"/>
</dbReference>
<comment type="caution">
    <text evidence="6">The sequence shown here is derived from an EMBL/GenBank/DDBJ whole genome shotgun (WGS) entry which is preliminary data.</text>
</comment>
<evidence type="ECO:0000313" key="7">
    <source>
        <dbReference type="Proteomes" id="UP000031561"/>
    </source>
</evidence>
<feature type="transmembrane region" description="Helical" evidence="4">
    <location>
        <begin position="67"/>
        <end position="88"/>
    </location>
</feature>